<comment type="caution">
    <text evidence="2">The sequence shown here is derived from an EMBL/GenBank/DDBJ whole genome shotgun (WGS) entry which is preliminary data.</text>
</comment>
<keyword evidence="1" id="KW-0472">Membrane</keyword>
<protein>
    <submittedName>
        <fullName evidence="2">Uncharacterized protein</fullName>
    </submittedName>
</protein>
<keyword evidence="3" id="KW-1185">Reference proteome</keyword>
<evidence type="ECO:0000256" key="1">
    <source>
        <dbReference type="SAM" id="Phobius"/>
    </source>
</evidence>
<dbReference type="AlphaFoldDB" id="A0AAN9KCU5"/>
<name>A0AAN9KCU5_CANGL</name>
<keyword evidence="1" id="KW-0812">Transmembrane</keyword>
<evidence type="ECO:0000313" key="3">
    <source>
        <dbReference type="Proteomes" id="UP001367508"/>
    </source>
</evidence>
<feature type="transmembrane region" description="Helical" evidence="1">
    <location>
        <begin position="16"/>
        <end position="36"/>
    </location>
</feature>
<reference evidence="2 3" key="1">
    <citation type="submission" date="2024-01" db="EMBL/GenBank/DDBJ databases">
        <title>The genomes of 5 underutilized Papilionoideae crops provide insights into root nodulation and disease resistanc.</title>
        <authorList>
            <person name="Jiang F."/>
        </authorList>
    </citation>
    <scope>NUCLEOTIDE SEQUENCE [LARGE SCALE GENOMIC DNA]</scope>
    <source>
        <strain evidence="2">LVBAO_FW01</strain>
        <tissue evidence="2">Leaves</tissue>
    </source>
</reference>
<organism evidence="2 3">
    <name type="scientific">Canavalia gladiata</name>
    <name type="common">Sword bean</name>
    <name type="synonym">Dolichos gladiatus</name>
    <dbReference type="NCBI Taxonomy" id="3824"/>
    <lineage>
        <taxon>Eukaryota</taxon>
        <taxon>Viridiplantae</taxon>
        <taxon>Streptophyta</taxon>
        <taxon>Embryophyta</taxon>
        <taxon>Tracheophyta</taxon>
        <taxon>Spermatophyta</taxon>
        <taxon>Magnoliopsida</taxon>
        <taxon>eudicotyledons</taxon>
        <taxon>Gunneridae</taxon>
        <taxon>Pentapetalae</taxon>
        <taxon>rosids</taxon>
        <taxon>fabids</taxon>
        <taxon>Fabales</taxon>
        <taxon>Fabaceae</taxon>
        <taxon>Papilionoideae</taxon>
        <taxon>50 kb inversion clade</taxon>
        <taxon>NPAAA clade</taxon>
        <taxon>indigoferoid/millettioid clade</taxon>
        <taxon>Phaseoleae</taxon>
        <taxon>Canavalia</taxon>
    </lineage>
</organism>
<sequence length="79" mass="9158">MYNICRIQAPSCYANYVIYIFSATTFCCGSISYFTISWAETRLLTKFGGWVEMNKLNPKPLEWAVTVSDVSFIWEGFEF</sequence>
<dbReference type="EMBL" id="JAYMYQ010000008">
    <property type="protein sequence ID" value="KAK7314371.1"/>
    <property type="molecule type" value="Genomic_DNA"/>
</dbReference>
<gene>
    <name evidence="2" type="ORF">VNO77_32891</name>
</gene>
<evidence type="ECO:0000313" key="2">
    <source>
        <dbReference type="EMBL" id="KAK7314371.1"/>
    </source>
</evidence>
<dbReference type="Proteomes" id="UP001367508">
    <property type="component" value="Unassembled WGS sequence"/>
</dbReference>
<proteinExistence type="predicted"/>
<accession>A0AAN9KCU5</accession>
<keyword evidence="1" id="KW-1133">Transmembrane helix</keyword>